<dbReference type="Gene3D" id="1.10.340.70">
    <property type="match status" value="1"/>
</dbReference>
<dbReference type="CDD" id="cd09273">
    <property type="entry name" value="RNase_HI_RT_Bel"/>
    <property type="match status" value="1"/>
</dbReference>
<dbReference type="InterPro" id="IPR051320">
    <property type="entry name" value="Viral_Replic_Matur_Polypro"/>
</dbReference>
<keyword evidence="5" id="KW-1185">Reference proteome</keyword>
<dbReference type="InterPro" id="IPR043128">
    <property type="entry name" value="Rev_trsase/Diguanyl_cyclase"/>
</dbReference>
<dbReference type="RefSeq" id="XP_053758076.1">
    <property type="nucleotide sequence ID" value="XM_053902101.1"/>
</dbReference>
<feature type="region of interest" description="Disordered" evidence="2">
    <location>
        <begin position="1"/>
        <end position="25"/>
    </location>
</feature>
<dbReference type="Gene3D" id="3.30.420.10">
    <property type="entry name" value="Ribonuclease H-like superfamily/Ribonuclease H"/>
    <property type="match status" value="1"/>
</dbReference>
<dbReference type="Pfam" id="PF00075">
    <property type="entry name" value="RNase_H"/>
    <property type="match status" value="1"/>
</dbReference>
<dbReference type="GO" id="GO:0003676">
    <property type="term" value="F:nucleic acid binding"/>
    <property type="evidence" value="ECO:0007669"/>
    <property type="project" value="InterPro"/>
</dbReference>
<dbReference type="FunFam" id="3.30.70.270:FF:000020">
    <property type="entry name" value="Transposon Tf2-6 polyprotein-like Protein"/>
    <property type="match status" value="1"/>
</dbReference>
<dbReference type="InterPro" id="IPR041577">
    <property type="entry name" value="RT_RNaseH_2"/>
</dbReference>
<dbReference type="Gene3D" id="3.30.70.270">
    <property type="match status" value="2"/>
</dbReference>
<dbReference type="SUPFAM" id="SSF53098">
    <property type="entry name" value="Ribonuclease H-like"/>
    <property type="match status" value="1"/>
</dbReference>
<name>A0A9W2VHJ4_PANPR</name>
<dbReference type="Pfam" id="PF00078">
    <property type="entry name" value="RVT_1"/>
    <property type="match status" value="1"/>
</dbReference>
<evidence type="ECO:0000313" key="6">
    <source>
        <dbReference type="RefSeq" id="XP_053758076.1"/>
    </source>
</evidence>
<dbReference type="PROSITE" id="PS50878">
    <property type="entry name" value="RT_POL"/>
    <property type="match status" value="1"/>
</dbReference>
<dbReference type="InterPro" id="IPR000477">
    <property type="entry name" value="RT_dom"/>
</dbReference>
<feature type="domain" description="RNase H type-1" evidence="4">
    <location>
        <begin position="331"/>
        <end position="477"/>
    </location>
</feature>
<sequence length="551" mass="61174">MAASGVQKFAHHLRRGTTQGPGHDYRKEHPGLTLLQYVDDILIAADTAEDCEQGTQDLLATLGALGYQASVKEAQICRERVSYLGYILEGGQRQLSDARKETVLKIPTPTSRREVREFLGSAGYCCLWVPGFAEIARPLYEATKEGKTFEWTEKEETAFNQLKKALLSAPALGLPDIMKPIHLFVDEHKEIAKGVLTQALGPWNCPVAYLSKKLDPVAAGWPPCLRIIVATALLVKDADKLTLRQEIWITTPHTIEGVLKQPPDRWMSNTCMAHYQSLLLNPPQVRFHPSVALNPATLLPDPDLDAPLHDCAGILEQVHGFWTDLTDRPLPDAEATWFTDGSSFVQDGRRYVGAVVVTETDTVWAEALPSGTPDQRAELIALTKALTLGAEKWLNIYTDSCYVFATADIHGAIYQERGLLTAEGWTIKNKQEILDLLTALWLPAKLAIIHGQGHQKTDNPVARGNRKADQAAKAVALTSVPTMTIQLPDPGDPVLPDQPKYSQEELQWIKKLPMAQEIKGWWYTPNKELVLPGWLRVSLLEHMHRSTHMGA</sequence>
<dbReference type="GO" id="GO:0006259">
    <property type="term" value="P:DNA metabolic process"/>
    <property type="evidence" value="ECO:0007669"/>
    <property type="project" value="UniProtKB-ARBA"/>
</dbReference>
<dbReference type="PANTHER" id="PTHR33064">
    <property type="entry name" value="POL PROTEIN"/>
    <property type="match status" value="1"/>
</dbReference>
<gene>
    <name evidence="6" type="primary">LOC128777007</name>
</gene>
<evidence type="ECO:0000313" key="5">
    <source>
        <dbReference type="Proteomes" id="UP001165780"/>
    </source>
</evidence>
<dbReference type="InterPro" id="IPR036397">
    <property type="entry name" value="RNaseH_sf"/>
</dbReference>
<dbReference type="Pfam" id="PF17919">
    <property type="entry name" value="RT_RNaseH_2"/>
    <property type="match status" value="1"/>
</dbReference>
<evidence type="ECO:0000256" key="2">
    <source>
        <dbReference type="SAM" id="MobiDB-lite"/>
    </source>
</evidence>
<accession>A0A9W2VHJ4</accession>
<evidence type="ECO:0000259" key="3">
    <source>
        <dbReference type="PROSITE" id="PS50878"/>
    </source>
</evidence>
<dbReference type="PANTHER" id="PTHR33064:SF29">
    <property type="entry name" value="PEPTIDASE A2 DOMAIN-CONTAINING PROTEIN-RELATED"/>
    <property type="match status" value="1"/>
</dbReference>
<dbReference type="GO" id="GO:0004523">
    <property type="term" value="F:RNA-DNA hybrid ribonuclease activity"/>
    <property type="evidence" value="ECO:0007669"/>
    <property type="project" value="InterPro"/>
</dbReference>
<feature type="domain" description="Reverse transcriptase" evidence="3">
    <location>
        <begin position="1"/>
        <end position="88"/>
    </location>
</feature>
<dbReference type="InterPro" id="IPR043502">
    <property type="entry name" value="DNA/RNA_pol_sf"/>
</dbReference>
<reference evidence="6" key="1">
    <citation type="submission" date="2025-08" db="UniProtKB">
        <authorList>
            <consortium name="RefSeq"/>
        </authorList>
    </citation>
    <scope>IDENTIFICATION</scope>
    <source>
        <tissue evidence="6">Whole blood</tissue>
    </source>
</reference>
<dbReference type="Proteomes" id="UP001165780">
    <property type="component" value="Unplaced"/>
</dbReference>
<protein>
    <submittedName>
        <fullName evidence="6">Uncharacterized protein LOC128777007</fullName>
    </submittedName>
</protein>
<proteinExistence type="inferred from homology"/>
<dbReference type="InterPro" id="IPR002156">
    <property type="entry name" value="RNaseH_domain"/>
</dbReference>
<evidence type="ECO:0000256" key="1">
    <source>
        <dbReference type="ARBA" id="ARBA00010879"/>
    </source>
</evidence>
<dbReference type="AlphaFoldDB" id="A0A9W2VHJ4"/>
<evidence type="ECO:0000259" key="4">
    <source>
        <dbReference type="PROSITE" id="PS50879"/>
    </source>
</evidence>
<organism evidence="5 6">
    <name type="scientific">Panthera pardus</name>
    <name type="common">Leopard</name>
    <name type="synonym">Felis pardus</name>
    <dbReference type="NCBI Taxonomy" id="9691"/>
    <lineage>
        <taxon>Eukaryota</taxon>
        <taxon>Metazoa</taxon>
        <taxon>Chordata</taxon>
        <taxon>Craniata</taxon>
        <taxon>Vertebrata</taxon>
        <taxon>Euteleostomi</taxon>
        <taxon>Mammalia</taxon>
        <taxon>Eutheria</taxon>
        <taxon>Laurasiatheria</taxon>
        <taxon>Carnivora</taxon>
        <taxon>Feliformia</taxon>
        <taxon>Felidae</taxon>
        <taxon>Pantherinae</taxon>
        <taxon>Panthera</taxon>
    </lineage>
</organism>
<comment type="similarity">
    <text evidence="1">Belongs to the beta type-B retroviral polymerase family. HERV class-II K(HML-2) pol subfamily.</text>
</comment>
<dbReference type="Gene3D" id="3.10.20.370">
    <property type="match status" value="1"/>
</dbReference>
<dbReference type="PROSITE" id="PS50879">
    <property type="entry name" value="RNASE_H_1"/>
    <property type="match status" value="1"/>
</dbReference>
<dbReference type="InterPro" id="IPR012337">
    <property type="entry name" value="RNaseH-like_sf"/>
</dbReference>
<dbReference type="GeneID" id="128777007"/>
<dbReference type="SUPFAM" id="SSF56672">
    <property type="entry name" value="DNA/RNA polymerases"/>
    <property type="match status" value="1"/>
</dbReference>